<dbReference type="GO" id="GO:0016757">
    <property type="term" value="F:glycosyltransferase activity"/>
    <property type="evidence" value="ECO:0007669"/>
    <property type="project" value="UniProtKB-KW"/>
</dbReference>
<gene>
    <name evidence="8" type="ORF">N7482_006399</name>
</gene>
<keyword evidence="6 7" id="KW-0472">Membrane</keyword>
<sequence>MDLFVTKAAVSFLVLYVIFRLALLFMTETNLWMWMIFFLEVASYGQILPFQILRIFALKAETRSVQPSRQARRLVGNQVPLVDVFIPCYGEPIEIISGTVRGACLLNYPQDRFRVRVLDDGNSPSLLEAVEKLRTKWPNLHYHTRATKKGTKTFAKASNLNHVLFDESNGQLPEFITVLDSDFIPSPDLLRAGLAHLVTDPKLAIVGTSQIYYNLPVGDPLYQGLEWFVAVLSPQLTALRGAVAGGSGCLIRRGPLVAVGGFPVLFSGEDMILSYTLLASGYDIISLAEPLQYGRVPESIQGHIFQRKRWSVSLAERIMAWNDSVQNSIPNSRRTSMVIEGLIHILTLFSRTLEFIVLPLALFTGQQLVPAPSLWILKINVSMATIYLSILYASQYIQALCVEFKVSLFPHLEEAWMAPGQLLAIIRFFFLRTKSTRSPVTGSSDHPWNQDMSSQPEGLMSLTQRMIPDTELCINGLSLIATIVAIYYNLMAKFRCSISENDKSVVALLLTTAAWPPILHLSYNMIAAHLVPLSACLRLPQYPELGAALGPHPHDPTALFPTKAIQDSLKHARRPSFGYGGHFLIIPIVLAGLFVVITLL</sequence>
<name>A0A9W9LIX9_9EURO</name>
<dbReference type="Pfam" id="PF13641">
    <property type="entry name" value="Glyco_tranf_2_3"/>
    <property type="match status" value="1"/>
</dbReference>
<reference evidence="8" key="1">
    <citation type="submission" date="2022-11" db="EMBL/GenBank/DDBJ databases">
        <authorList>
            <person name="Petersen C."/>
        </authorList>
    </citation>
    <scope>NUCLEOTIDE SEQUENCE</scope>
    <source>
        <strain evidence="8">IBT 26290</strain>
    </source>
</reference>
<feature type="transmembrane region" description="Helical" evidence="7">
    <location>
        <begin position="504"/>
        <end position="523"/>
    </location>
</feature>
<dbReference type="SUPFAM" id="SSF53448">
    <property type="entry name" value="Nucleotide-diphospho-sugar transferases"/>
    <property type="match status" value="1"/>
</dbReference>
<evidence type="ECO:0000256" key="1">
    <source>
        <dbReference type="ARBA" id="ARBA00004141"/>
    </source>
</evidence>
<proteinExistence type="predicted"/>
<dbReference type="PANTHER" id="PTHR43867">
    <property type="entry name" value="CELLULOSE SYNTHASE CATALYTIC SUBUNIT A [UDP-FORMING]"/>
    <property type="match status" value="1"/>
</dbReference>
<dbReference type="Proteomes" id="UP001149163">
    <property type="component" value="Unassembled WGS sequence"/>
</dbReference>
<evidence type="ECO:0000256" key="3">
    <source>
        <dbReference type="ARBA" id="ARBA00022679"/>
    </source>
</evidence>
<accession>A0A9W9LIX9</accession>
<dbReference type="AlphaFoldDB" id="A0A9W9LIX9"/>
<feature type="transmembrane region" description="Helical" evidence="7">
    <location>
        <begin position="579"/>
        <end position="599"/>
    </location>
</feature>
<evidence type="ECO:0000256" key="4">
    <source>
        <dbReference type="ARBA" id="ARBA00022692"/>
    </source>
</evidence>
<dbReference type="GO" id="GO:0016020">
    <property type="term" value="C:membrane"/>
    <property type="evidence" value="ECO:0007669"/>
    <property type="project" value="UniProtKB-SubCell"/>
</dbReference>
<protein>
    <submittedName>
        <fullName evidence="8">Uncharacterized protein</fullName>
    </submittedName>
</protein>
<feature type="transmembrane region" description="Helical" evidence="7">
    <location>
        <begin position="7"/>
        <end position="26"/>
    </location>
</feature>
<evidence type="ECO:0000256" key="5">
    <source>
        <dbReference type="ARBA" id="ARBA00022989"/>
    </source>
</evidence>
<feature type="transmembrane region" description="Helical" evidence="7">
    <location>
        <begin position="474"/>
        <end position="492"/>
    </location>
</feature>
<dbReference type="RefSeq" id="XP_056540953.1">
    <property type="nucleotide sequence ID" value="XM_056688524.1"/>
</dbReference>
<dbReference type="PANTHER" id="PTHR43867:SF7">
    <property type="entry name" value="CELLULOSE SYNTHASE (EUROFUNG)"/>
    <property type="match status" value="1"/>
</dbReference>
<comment type="subcellular location">
    <subcellularLocation>
        <location evidence="1">Membrane</location>
        <topology evidence="1">Multi-pass membrane protein</topology>
    </subcellularLocation>
</comment>
<dbReference type="OrthoDB" id="72851at2759"/>
<evidence type="ECO:0000313" key="8">
    <source>
        <dbReference type="EMBL" id="KAJ5159395.1"/>
    </source>
</evidence>
<feature type="transmembrane region" description="Helical" evidence="7">
    <location>
        <begin position="32"/>
        <end position="53"/>
    </location>
</feature>
<evidence type="ECO:0000256" key="2">
    <source>
        <dbReference type="ARBA" id="ARBA00022676"/>
    </source>
</evidence>
<keyword evidence="3" id="KW-0808">Transferase</keyword>
<dbReference type="InterPro" id="IPR029044">
    <property type="entry name" value="Nucleotide-diphossugar_trans"/>
</dbReference>
<evidence type="ECO:0000313" key="9">
    <source>
        <dbReference type="Proteomes" id="UP001149163"/>
    </source>
</evidence>
<keyword evidence="9" id="KW-1185">Reference proteome</keyword>
<organism evidence="8 9">
    <name type="scientific">Penicillium canariense</name>
    <dbReference type="NCBI Taxonomy" id="189055"/>
    <lineage>
        <taxon>Eukaryota</taxon>
        <taxon>Fungi</taxon>
        <taxon>Dikarya</taxon>
        <taxon>Ascomycota</taxon>
        <taxon>Pezizomycotina</taxon>
        <taxon>Eurotiomycetes</taxon>
        <taxon>Eurotiomycetidae</taxon>
        <taxon>Eurotiales</taxon>
        <taxon>Aspergillaceae</taxon>
        <taxon>Penicillium</taxon>
    </lineage>
</organism>
<dbReference type="EMBL" id="JAPQKN010000004">
    <property type="protein sequence ID" value="KAJ5159395.1"/>
    <property type="molecule type" value="Genomic_DNA"/>
</dbReference>
<keyword evidence="4 7" id="KW-0812">Transmembrane</keyword>
<keyword evidence="5 7" id="KW-1133">Transmembrane helix</keyword>
<evidence type="ECO:0000256" key="6">
    <source>
        <dbReference type="ARBA" id="ARBA00023136"/>
    </source>
</evidence>
<evidence type="ECO:0000256" key="7">
    <source>
        <dbReference type="SAM" id="Phobius"/>
    </source>
</evidence>
<dbReference type="GeneID" id="81427700"/>
<dbReference type="Gene3D" id="3.90.550.10">
    <property type="entry name" value="Spore Coat Polysaccharide Biosynthesis Protein SpsA, Chain A"/>
    <property type="match status" value="1"/>
</dbReference>
<dbReference type="InterPro" id="IPR050321">
    <property type="entry name" value="Glycosyltr_2/OpgH_subfam"/>
</dbReference>
<keyword evidence="2" id="KW-0328">Glycosyltransferase</keyword>
<reference evidence="8" key="2">
    <citation type="journal article" date="2023" name="IMA Fungus">
        <title>Comparative genomic study of the Penicillium genus elucidates a diverse pangenome and 15 lateral gene transfer events.</title>
        <authorList>
            <person name="Petersen C."/>
            <person name="Sorensen T."/>
            <person name="Nielsen M.R."/>
            <person name="Sondergaard T.E."/>
            <person name="Sorensen J.L."/>
            <person name="Fitzpatrick D.A."/>
            <person name="Frisvad J.C."/>
            <person name="Nielsen K.L."/>
        </authorList>
    </citation>
    <scope>NUCLEOTIDE SEQUENCE</scope>
    <source>
        <strain evidence="8">IBT 26290</strain>
    </source>
</reference>
<comment type="caution">
    <text evidence="8">The sequence shown here is derived from an EMBL/GenBank/DDBJ whole genome shotgun (WGS) entry which is preliminary data.</text>
</comment>